<evidence type="ECO:0000256" key="1">
    <source>
        <dbReference type="SAM" id="MobiDB-lite"/>
    </source>
</evidence>
<gene>
    <name evidence="2" type="ORF">MJ956_13675</name>
</gene>
<keyword evidence="3" id="KW-1185">Reference proteome</keyword>
<dbReference type="Proteomes" id="UP001155220">
    <property type="component" value="Unassembled WGS sequence"/>
</dbReference>
<sequence>AADQMDKVTQQNAAMVEQATAASQTLSNETEELATLVGRFNTKISAASRQGRATRSGPAMRGSKAARPVTQMRTTGSGGAAPAVSPVSREDSWEEF</sequence>
<evidence type="ECO:0000313" key="3">
    <source>
        <dbReference type="Proteomes" id="UP001155220"/>
    </source>
</evidence>
<organism evidence="2 3">
    <name type="scientific">Aurantimonas marianensis</name>
    <dbReference type="NCBI Taxonomy" id="2920428"/>
    <lineage>
        <taxon>Bacteria</taxon>
        <taxon>Pseudomonadati</taxon>
        <taxon>Pseudomonadota</taxon>
        <taxon>Alphaproteobacteria</taxon>
        <taxon>Hyphomicrobiales</taxon>
        <taxon>Aurantimonadaceae</taxon>
        <taxon>Aurantimonas</taxon>
    </lineage>
</organism>
<proteinExistence type="predicted"/>
<evidence type="ECO:0000313" key="2">
    <source>
        <dbReference type="EMBL" id="MCP3056184.1"/>
    </source>
</evidence>
<dbReference type="AlphaFoldDB" id="A0A9X2KFU8"/>
<feature type="region of interest" description="Disordered" evidence="1">
    <location>
        <begin position="46"/>
        <end position="96"/>
    </location>
</feature>
<reference evidence="2" key="1">
    <citation type="submission" date="2022-03" db="EMBL/GenBank/DDBJ databases">
        <title>Aurantimonas Liuensis sp. Nov., isolated from the hadal seawater of the Mariana Trench.</title>
        <authorList>
            <person name="Liu R."/>
        </authorList>
    </citation>
    <scope>NUCLEOTIDE SEQUENCE</scope>
    <source>
        <strain evidence="2">LRZ36</strain>
    </source>
</reference>
<name>A0A9X2KFU8_9HYPH</name>
<protein>
    <submittedName>
        <fullName evidence="2">Methyl-accepting chemotaxis protein</fullName>
    </submittedName>
</protein>
<accession>A0A9X2KFU8</accession>
<comment type="caution">
    <text evidence="2">The sequence shown here is derived from an EMBL/GenBank/DDBJ whole genome shotgun (WGS) entry which is preliminary data.</text>
</comment>
<feature type="non-terminal residue" evidence="2">
    <location>
        <position position="1"/>
    </location>
</feature>
<dbReference type="EMBL" id="JALHBS010000082">
    <property type="protein sequence ID" value="MCP3056184.1"/>
    <property type="molecule type" value="Genomic_DNA"/>
</dbReference>